<evidence type="ECO:0000313" key="2">
    <source>
        <dbReference type="EMBL" id="BAB59906.1"/>
    </source>
</evidence>
<dbReference type="NCBIfam" id="TIGR02537">
    <property type="entry name" value="arch_flag_Nterm"/>
    <property type="match status" value="1"/>
</dbReference>
<accession>Q97AP6</accession>
<dbReference type="Pfam" id="PF07790">
    <property type="entry name" value="Pilin_N"/>
    <property type="match status" value="1"/>
</dbReference>
<gene>
    <name evidence="2" type="ORF">TVG0767609</name>
</gene>
<dbReference type="InterPro" id="IPR012859">
    <property type="entry name" value="Pilin_N_archaeal"/>
</dbReference>
<evidence type="ECO:0000313" key="3">
    <source>
        <dbReference type="Proteomes" id="UP000001017"/>
    </source>
</evidence>
<dbReference type="Proteomes" id="UP000001017">
    <property type="component" value="Chromosome"/>
</dbReference>
<dbReference type="eggNOG" id="arCOG07380">
    <property type="taxonomic scope" value="Archaea"/>
</dbReference>
<keyword evidence="3" id="KW-1185">Reference proteome</keyword>
<dbReference type="HOGENOM" id="CLU_1718302_0_0_2"/>
<organism evidence="2 3">
    <name type="scientific">Thermoplasma volcanium (strain ATCC 51530 / DSM 4299 / JCM 9571 / NBRC 15438 / GSS1)</name>
    <dbReference type="NCBI Taxonomy" id="273116"/>
    <lineage>
        <taxon>Archaea</taxon>
        <taxon>Methanobacteriati</taxon>
        <taxon>Thermoplasmatota</taxon>
        <taxon>Thermoplasmata</taxon>
        <taxon>Thermoplasmatales</taxon>
        <taxon>Thermoplasmataceae</taxon>
        <taxon>Thermoplasma</taxon>
    </lineage>
</organism>
<dbReference type="KEGG" id="tvo:TVG0767609"/>
<feature type="domain" description="Archaeal Type IV pilin N-terminal" evidence="1">
    <location>
        <begin position="4"/>
        <end position="63"/>
    </location>
</feature>
<dbReference type="AlphaFoldDB" id="Q97AP6"/>
<reference evidence="2 3" key="1">
    <citation type="journal article" date="1999" name="Proc. Jpn. Acad.">
        <title>Determination of the complete genomic DNA sequence of Thermoplasma volvanium GSS1.</title>
        <authorList>
            <person name="Kawashima T."/>
            <person name="Yamamoto Y."/>
            <person name="Aramaki H."/>
            <person name="Nunoshiba T."/>
            <person name="Kawamoto T."/>
            <person name="Watanabe K."/>
            <person name="Yamazaki M."/>
            <person name="Kanehori K."/>
            <person name="Amano N."/>
            <person name="Ohya Y."/>
            <person name="Makino K."/>
            <person name="Suzuki M."/>
        </authorList>
    </citation>
    <scope>NUCLEOTIDE SEQUENCE [LARGE SCALE GENOMIC DNA]</scope>
    <source>
        <strain evidence="3">ATCC 51530 / DSM 4299 / JCM 9571 / NBRC 15438 / GSS1</strain>
    </source>
</reference>
<dbReference type="RefSeq" id="WP_010917011.1">
    <property type="nucleotide sequence ID" value="NC_002689.2"/>
</dbReference>
<evidence type="ECO:0000259" key="1">
    <source>
        <dbReference type="Pfam" id="PF07790"/>
    </source>
</evidence>
<dbReference type="GeneID" id="25392633"/>
<dbReference type="PaxDb" id="273116-14324980"/>
<dbReference type="OrthoDB" id="57426at2157"/>
<name>Q97AP6_THEVO</name>
<reference evidence="2 3" key="2">
    <citation type="journal article" date="2000" name="Proc. Natl. Acad. Sci. U.S.A.">
        <title>Archaeal adaptation to higher temperatures revealed by genomic sequence of Thermoplasma volcanium.</title>
        <authorList>
            <person name="Kawashima T."/>
            <person name="Amano N."/>
            <person name="Koike H."/>
            <person name="Makino S."/>
            <person name="Higuchi S."/>
            <person name="Kawashima-Ohya Y."/>
            <person name="Watanabe K."/>
            <person name="Yamazaki M."/>
            <person name="Kanehori K."/>
            <person name="Kawamoto T."/>
            <person name="Nunoshiba T."/>
            <person name="Yamamoto Y."/>
            <person name="Aramaki H."/>
            <person name="Makino K."/>
            <person name="Suzuki M."/>
        </authorList>
    </citation>
    <scope>NUCLEOTIDE SEQUENCE [LARGE SCALE GENOMIC DNA]</scope>
    <source>
        <strain evidence="3">ATCC 51530 / DSM 4299 / JCM 9571 / NBRC 15438 / GSS1</strain>
    </source>
</reference>
<dbReference type="InterPro" id="IPR013373">
    <property type="entry name" value="Flagellin/pilin_N_arc"/>
</dbReference>
<dbReference type="STRING" id="273116.gene:9381554"/>
<dbReference type="DNASU" id="1441859"/>
<proteinExistence type="predicted"/>
<protein>
    <recommendedName>
        <fullName evidence="1">Archaeal Type IV pilin N-terminal domain-containing protein</fullName>
    </recommendedName>
</protein>
<sequence>MEDKAVSPIIATILLIAITVALAATFYTEVTPYFTEAQYYTPQAVTDVMNVSNGSSFSYDIYIQFFPANLTASQVEISLHVGSSYEYINLKMLSPFGKTTLNNGSITISQYPSAGYFTQGLIFVINSTLPLHSIIFVDLKTSSSINTVSI</sequence>
<dbReference type="EMBL" id="BA000011">
    <property type="protein sequence ID" value="BAB59906.1"/>
    <property type="molecule type" value="Genomic_DNA"/>
</dbReference>